<gene>
    <name evidence="2" type="ORF">D0Z07_0808</name>
</gene>
<dbReference type="EMBL" id="VNKQ01000003">
    <property type="protein sequence ID" value="KAG0651860.1"/>
    <property type="molecule type" value="Genomic_DNA"/>
</dbReference>
<accession>A0A9P6VPK8</accession>
<feature type="region of interest" description="Disordered" evidence="1">
    <location>
        <begin position="77"/>
        <end position="98"/>
    </location>
</feature>
<sequence>MESNRELIKGPLRPPPRETNALSYTQAPASKDMISVRNGKEKAIKVTEFSSRAVPQPFLDPSIVQRRLQADKQWNIDQARKSKQEQAAASSLRGGAVS</sequence>
<dbReference type="Proteomes" id="UP000785200">
    <property type="component" value="Unassembled WGS sequence"/>
</dbReference>
<evidence type="ECO:0000256" key="1">
    <source>
        <dbReference type="SAM" id="MobiDB-lite"/>
    </source>
</evidence>
<dbReference type="OrthoDB" id="3513895at2759"/>
<proteinExistence type="predicted"/>
<keyword evidence="3" id="KW-1185">Reference proteome</keyword>
<dbReference type="AlphaFoldDB" id="A0A9P6VPK8"/>
<reference evidence="2" key="1">
    <citation type="submission" date="2019-07" db="EMBL/GenBank/DDBJ databases">
        <title>Hyphodiscus hymeniophilus genome sequencing and assembly.</title>
        <authorList>
            <person name="Kramer G."/>
            <person name="Nodwell J."/>
        </authorList>
    </citation>
    <scope>NUCLEOTIDE SEQUENCE</scope>
    <source>
        <strain evidence="2">ATCC 34498</strain>
    </source>
</reference>
<name>A0A9P6VPK8_9HELO</name>
<feature type="region of interest" description="Disordered" evidence="1">
    <location>
        <begin position="1"/>
        <end position="29"/>
    </location>
</feature>
<evidence type="ECO:0000313" key="2">
    <source>
        <dbReference type="EMBL" id="KAG0651860.1"/>
    </source>
</evidence>
<evidence type="ECO:0000313" key="3">
    <source>
        <dbReference type="Proteomes" id="UP000785200"/>
    </source>
</evidence>
<organism evidence="2 3">
    <name type="scientific">Hyphodiscus hymeniophilus</name>
    <dbReference type="NCBI Taxonomy" id="353542"/>
    <lineage>
        <taxon>Eukaryota</taxon>
        <taxon>Fungi</taxon>
        <taxon>Dikarya</taxon>
        <taxon>Ascomycota</taxon>
        <taxon>Pezizomycotina</taxon>
        <taxon>Leotiomycetes</taxon>
        <taxon>Helotiales</taxon>
        <taxon>Hyphodiscaceae</taxon>
        <taxon>Hyphodiscus</taxon>
    </lineage>
</organism>
<comment type="caution">
    <text evidence="2">The sequence shown here is derived from an EMBL/GenBank/DDBJ whole genome shotgun (WGS) entry which is preliminary data.</text>
</comment>
<protein>
    <submittedName>
        <fullName evidence="2">Uncharacterized protein</fullName>
    </submittedName>
</protein>